<dbReference type="Proteomes" id="UP000492821">
    <property type="component" value="Unassembled WGS sequence"/>
</dbReference>
<reference evidence="1" key="1">
    <citation type="journal article" date="2013" name="Genetics">
        <title>The draft genome and transcriptome of Panagrellus redivivus are shaped by the harsh demands of a free-living lifestyle.</title>
        <authorList>
            <person name="Srinivasan J."/>
            <person name="Dillman A.R."/>
            <person name="Macchietto M.G."/>
            <person name="Heikkinen L."/>
            <person name="Lakso M."/>
            <person name="Fracchia K.M."/>
            <person name="Antoshechkin I."/>
            <person name="Mortazavi A."/>
            <person name="Wong G."/>
            <person name="Sternberg P.W."/>
        </authorList>
    </citation>
    <scope>NUCLEOTIDE SEQUENCE [LARGE SCALE GENOMIC DNA]</scope>
    <source>
        <strain evidence="1">MT8872</strain>
    </source>
</reference>
<evidence type="ECO:0000313" key="2">
    <source>
        <dbReference type="WBParaSite" id="Pan_g13179.t1"/>
    </source>
</evidence>
<accession>A0A7E4UUZ6</accession>
<sequence>MRMLHLVPLKIINKYIGICSLFEKFFPLDIDAHEQVFITDNQVVGVKAKEDTFLFRIWKCLDQFEFCRSTFDGCHTIYPVWKSVLMVDEIIDMKNRIYVSDTLILDCQIQGYENVIPKIFGPYTRLVLHGTITLSQVQRLMRPSVKHVRINARLQIEPAEYDDFVRLVVNHIRSVEYT</sequence>
<evidence type="ECO:0000313" key="1">
    <source>
        <dbReference type="Proteomes" id="UP000492821"/>
    </source>
</evidence>
<dbReference type="AlphaFoldDB" id="A0A7E4UUZ6"/>
<keyword evidence="1" id="KW-1185">Reference proteome</keyword>
<organism evidence="1 2">
    <name type="scientific">Panagrellus redivivus</name>
    <name type="common">Microworm</name>
    <dbReference type="NCBI Taxonomy" id="6233"/>
    <lineage>
        <taxon>Eukaryota</taxon>
        <taxon>Metazoa</taxon>
        <taxon>Ecdysozoa</taxon>
        <taxon>Nematoda</taxon>
        <taxon>Chromadorea</taxon>
        <taxon>Rhabditida</taxon>
        <taxon>Tylenchina</taxon>
        <taxon>Panagrolaimomorpha</taxon>
        <taxon>Panagrolaimoidea</taxon>
        <taxon>Panagrolaimidae</taxon>
        <taxon>Panagrellus</taxon>
    </lineage>
</organism>
<reference evidence="2" key="2">
    <citation type="submission" date="2020-10" db="UniProtKB">
        <authorList>
            <consortium name="WormBaseParasite"/>
        </authorList>
    </citation>
    <scope>IDENTIFICATION</scope>
</reference>
<name>A0A7E4UUZ6_PANRE</name>
<proteinExistence type="predicted"/>
<protein>
    <submittedName>
        <fullName evidence="2">DUF223 domain-containing protein</fullName>
    </submittedName>
</protein>
<dbReference type="WBParaSite" id="Pan_g13179.t1">
    <property type="protein sequence ID" value="Pan_g13179.t1"/>
    <property type="gene ID" value="Pan_g13179"/>
</dbReference>